<dbReference type="OrthoDB" id="6456969at2759"/>
<reference evidence="1" key="1">
    <citation type="submission" date="2020-08" db="EMBL/GenBank/DDBJ databases">
        <title>Multicomponent nature underlies the extraordinary mechanical properties of spider dragline silk.</title>
        <authorList>
            <person name="Kono N."/>
            <person name="Nakamura H."/>
            <person name="Mori M."/>
            <person name="Yoshida Y."/>
            <person name="Ohtoshi R."/>
            <person name="Malay A.D."/>
            <person name="Moran D.A.P."/>
            <person name="Tomita M."/>
            <person name="Numata K."/>
            <person name="Arakawa K."/>
        </authorList>
    </citation>
    <scope>NUCLEOTIDE SEQUENCE</scope>
</reference>
<keyword evidence="2" id="KW-1185">Reference proteome</keyword>
<organism evidence="1 2">
    <name type="scientific">Trichonephila inaurata madagascariensis</name>
    <dbReference type="NCBI Taxonomy" id="2747483"/>
    <lineage>
        <taxon>Eukaryota</taxon>
        <taxon>Metazoa</taxon>
        <taxon>Ecdysozoa</taxon>
        <taxon>Arthropoda</taxon>
        <taxon>Chelicerata</taxon>
        <taxon>Arachnida</taxon>
        <taxon>Araneae</taxon>
        <taxon>Araneomorphae</taxon>
        <taxon>Entelegynae</taxon>
        <taxon>Araneoidea</taxon>
        <taxon>Nephilidae</taxon>
        <taxon>Trichonephila</taxon>
        <taxon>Trichonephila inaurata</taxon>
    </lineage>
</organism>
<gene>
    <name evidence="1" type="primary">TY3B-I_238</name>
    <name evidence="1" type="ORF">TNIN_127291</name>
</gene>
<dbReference type="AlphaFoldDB" id="A0A8X7C0U7"/>
<proteinExistence type="predicted"/>
<sequence length="149" mass="17300">MAFLSKFIKIGLYNLASELRVSVTLDDTIIDLREKITTCAFFKDNEQFVKEMLDNIVELRKSLEVEAIKKINGRVKYLAEQRAFELKMLKLQAQNLPATVVNSPQMDSSFLRLDLKTVLTTFIPDKEDISLFLTMFERQMKLPIFGYHT</sequence>
<dbReference type="Proteomes" id="UP000886998">
    <property type="component" value="Unassembled WGS sequence"/>
</dbReference>
<protein>
    <submittedName>
        <fullName evidence="1">Transposon Ty3-I Gag-Pol polyprotein</fullName>
    </submittedName>
</protein>
<dbReference type="EMBL" id="BMAV01007917">
    <property type="protein sequence ID" value="GFY51165.1"/>
    <property type="molecule type" value="Genomic_DNA"/>
</dbReference>
<evidence type="ECO:0000313" key="1">
    <source>
        <dbReference type="EMBL" id="GFY51165.1"/>
    </source>
</evidence>
<accession>A0A8X7C0U7</accession>
<comment type="caution">
    <text evidence="1">The sequence shown here is derived from an EMBL/GenBank/DDBJ whole genome shotgun (WGS) entry which is preliminary data.</text>
</comment>
<evidence type="ECO:0000313" key="2">
    <source>
        <dbReference type="Proteomes" id="UP000886998"/>
    </source>
</evidence>
<name>A0A8X7C0U7_9ARAC</name>